<keyword evidence="3" id="KW-1185">Reference proteome</keyword>
<dbReference type="Gene3D" id="3.60.40.10">
    <property type="entry name" value="PPM-type phosphatase domain"/>
    <property type="match status" value="1"/>
</dbReference>
<dbReference type="CDD" id="cd00143">
    <property type="entry name" value="PP2Cc"/>
    <property type="match status" value="1"/>
</dbReference>
<dbReference type="InterPro" id="IPR015655">
    <property type="entry name" value="PP2C"/>
</dbReference>
<name>A0A934QH83_9PROT</name>
<dbReference type="Pfam" id="PF13672">
    <property type="entry name" value="PP2C_2"/>
    <property type="match status" value="1"/>
</dbReference>
<dbReference type="AlphaFoldDB" id="A0A934QH83"/>
<evidence type="ECO:0000313" key="2">
    <source>
        <dbReference type="EMBL" id="MBK1696976.1"/>
    </source>
</evidence>
<protein>
    <submittedName>
        <fullName evidence="2">Serine/threonine-protein phosphatase</fullName>
    </submittedName>
</protein>
<dbReference type="PROSITE" id="PS51746">
    <property type="entry name" value="PPM_2"/>
    <property type="match status" value="1"/>
</dbReference>
<dbReference type="InterPro" id="IPR036457">
    <property type="entry name" value="PPM-type-like_dom_sf"/>
</dbReference>
<proteinExistence type="predicted"/>
<dbReference type="SMART" id="SM00332">
    <property type="entry name" value="PP2Cc"/>
    <property type="match status" value="1"/>
</dbReference>
<dbReference type="Proteomes" id="UP000778970">
    <property type="component" value="Unassembled WGS sequence"/>
</dbReference>
<dbReference type="GO" id="GO:0004722">
    <property type="term" value="F:protein serine/threonine phosphatase activity"/>
    <property type="evidence" value="ECO:0007669"/>
    <property type="project" value="InterPro"/>
</dbReference>
<feature type="domain" description="PPM-type phosphatase" evidence="1">
    <location>
        <begin position="4"/>
        <end position="263"/>
    </location>
</feature>
<accession>A0A934QH83</accession>
<sequence>MQSTSGACEMRAVVHAVVHRGAVRSGNEDTLAVGDWVAPDDIERPKRFTHELTTPLPVIVADGMGGHAAGDVASRYVTETILQGAADVQGAGDAGNLLLHVNRRLYEAMAQGLGASGMGTTVAGVILREIGAVVFNVGDSRIYRMDPGARALTQLSVDDTPGPKMANGRTAQQITPMVSQSLGGQPSYTAIEPHAEDDAPPVDGTCYLVCSDGLSDLLSAGEIEEILARADDDEGDFCAVDRLFQAALDRGGKDNVTIALVRCLA</sequence>
<reference evidence="2" key="1">
    <citation type="submission" date="2017-08" db="EMBL/GenBank/DDBJ databases">
        <authorList>
            <person name="Imhoff J.F."/>
            <person name="Rahn T."/>
            <person name="Kuenzel S."/>
            <person name="Neulinger S.C."/>
        </authorList>
    </citation>
    <scope>NUCLEOTIDE SEQUENCE</scope>
    <source>
        <strain evidence="2">DSM 9154</strain>
    </source>
</reference>
<dbReference type="EMBL" id="NRRE01000020">
    <property type="protein sequence ID" value="MBK1696976.1"/>
    <property type="molecule type" value="Genomic_DNA"/>
</dbReference>
<dbReference type="SMART" id="SM00331">
    <property type="entry name" value="PP2C_SIG"/>
    <property type="match status" value="1"/>
</dbReference>
<reference evidence="2" key="2">
    <citation type="journal article" date="2020" name="Microorganisms">
        <title>Osmotic Adaptation and Compatible Solute Biosynthesis of Phototrophic Bacteria as Revealed from Genome Analyses.</title>
        <authorList>
            <person name="Imhoff J.F."/>
            <person name="Rahn T."/>
            <person name="Kunzel S."/>
            <person name="Keller A."/>
            <person name="Neulinger S.C."/>
        </authorList>
    </citation>
    <scope>NUCLEOTIDE SEQUENCE</scope>
    <source>
        <strain evidence="2">DSM 9154</strain>
    </source>
</reference>
<evidence type="ECO:0000259" key="1">
    <source>
        <dbReference type="PROSITE" id="PS51746"/>
    </source>
</evidence>
<evidence type="ECO:0000313" key="3">
    <source>
        <dbReference type="Proteomes" id="UP000778970"/>
    </source>
</evidence>
<comment type="caution">
    <text evidence="2">The sequence shown here is derived from an EMBL/GenBank/DDBJ whole genome shotgun (WGS) entry which is preliminary data.</text>
</comment>
<dbReference type="SUPFAM" id="SSF81606">
    <property type="entry name" value="PP2C-like"/>
    <property type="match status" value="1"/>
</dbReference>
<dbReference type="InterPro" id="IPR001932">
    <property type="entry name" value="PPM-type_phosphatase-like_dom"/>
</dbReference>
<organism evidence="2 3">
    <name type="scientific">Rhodovibrio salinarum</name>
    <dbReference type="NCBI Taxonomy" id="1087"/>
    <lineage>
        <taxon>Bacteria</taxon>
        <taxon>Pseudomonadati</taxon>
        <taxon>Pseudomonadota</taxon>
        <taxon>Alphaproteobacteria</taxon>
        <taxon>Rhodospirillales</taxon>
        <taxon>Rhodovibrionaceae</taxon>
        <taxon>Rhodovibrio</taxon>
    </lineage>
</organism>
<gene>
    <name evidence="2" type="ORF">CKO21_06925</name>
</gene>
<dbReference type="PANTHER" id="PTHR47992">
    <property type="entry name" value="PROTEIN PHOSPHATASE"/>
    <property type="match status" value="1"/>
</dbReference>